<name>A0A7Y4LVN7_9BRAD</name>
<dbReference type="Gene3D" id="1.10.357.10">
    <property type="entry name" value="Tetracycline Repressor, domain 2"/>
    <property type="match status" value="1"/>
</dbReference>
<keyword evidence="3" id="KW-0804">Transcription</keyword>
<dbReference type="Pfam" id="PF00440">
    <property type="entry name" value="TetR_N"/>
    <property type="match status" value="1"/>
</dbReference>
<evidence type="ECO:0000256" key="4">
    <source>
        <dbReference type="PROSITE-ProRule" id="PRU00335"/>
    </source>
</evidence>
<dbReference type="PANTHER" id="PTHR47506">
    <property type="entry name" value="TRANSCRIPTIONAL REGULATORY PROTEIN"/>
    <property type="match status" value="1"/>
</dbReference>
<dbReference type="RefSeq" id="WP_171579437.1">
    <property type="nucleotide sequence ID" value="NZ_JAAVLX010000003.1"/>
</dbReference>
<organism evidence="6 7">
    <name type="scientific">Bradyrhizobium australiense</name>
    <dbReference type="NCBI Taxonomy" id="2721161"/>
    <lineage>
        <taxon>Bacteria</taxon>
        <taxon>Pseudomonadati</taxon>
        <taxon>Pseudomonadota</taxon>
        <taxon>Alphaproteobacteria</taxon>
        <taxon>Hyphomicrobiales</taxon>
        <taxon>Nitrobacteraceae</taxon>
        <taxon>Bradyrhizobium</taxon>
    </lineage>
</organism>
<dbReference type="PANTHER" id="PTHR47506:SF1">
    <property type="entry name" value="HTH-TYPE TRANSCRIPTIONAL REGULATOR YJDC"/>
    <property type="match status" value="1"/>
</dbReference>
<keyword evidence="7" id="KW-1185">Reference proteome</keyword>
<dbReference type="GO" id="GO:0003677">
    <property type="term" value="F:DNA binding"/>
    <property type="evidence" value="ECO:0007669"/>
    <property type="project" value="UniProtKB-UniRule"/>
</dbReference>
<reference evidence="6 7" key="1">
    <citation type="submission" date="2020-03" db="EMBL/GenBank/DDBJ databases">
        <title>Bradyrhizobium diversity isolated from nodules of Indigofera sp.</title>
        <authorList>
            <person name="Klepa M."/>
            <person name="Helene L."/>
            <person name="Hungria M."/>
        </authorList>
    </citation>
    <scope>NUCLEOTIDE SEQUENCE [LARGE SCALE GENOMIC DNA]</scope>
    <source>
        <strain evidence="6 7">WSM 1791</strain>
    </source>
</reference>
<dbReference type="SUPFAM" id="SSF46689">
    <property type="entry name" value="Homeodomain-like"/>
    <property type="match status" value="1"/>
</dbReference>
<evidence type="ECO:0000256" key="1">
    <source>
        <dbReference type="ARBA" id="ARBA00023015"/>
    </source>
</evidence>
<dbReference type="EMBL" id="JAAVLX010000003">
    <property type="protein sequence ID" value="NOJ40229.1"/>
    <property type="molecule type" value="Genomic_DNA"/>
</dbReference>
<keyword evidence="1" id="KW-0805">Transcription regulation</keyword>
<evidence type="ECO:0000259" key="5">
    <source>
        <dbReference type="PROSITE" id="PS50977"/>
    </source>
</evidence>
<evidence type="ECO:0000256" key="3">
    <source>
        <dbReference type="ARBA" id="ARBA00023163"/>
    </source>
</evidence>
<feature type="DNA-binding region" description="H-T-H motif" evidence="4">
    <location>
        <begin position="40"/>
        <end position="59"/>
    </location>
</feature>
<dbReference type="Proteomes" id="UP000544122">
    <property type="component" value="Unassembled WGS sequence"/>
</dbReference>
<evidence type="ECO:0000313" key="7">
    <source>
        <dbReference type="Proteomes" id="UP000544122"/>
    </source>
</evidence>
<proteinExistence type="predicted"/>
<accession>A0A7Y4LVN7</accession>
<keyword evidence="2 4" id="KW-0238">DNA-binding</keyword>
<dbReference type="AlphaFoldDB" id="A0A7Y4LVN7"/>
<evidence type="ECO:0000313" key="6">
    <source>
        <dbReference type="EMBL" id="NOJ40229.1"/>
    </source>
</evidence>
<protein>
    <submittedName>
        <fullName evidence="6">TetR/AcrR family transcriptional regulator</fullName>
    </submittedName>
</protein>
<dbReference type="InterPro" id="IPR001647">
    <property type="entry name" value="HTH_TetR"/>
</dbReference>
<sequence length="198" mass="21869">MSDAKGEARTEEARAGGVRHESWIEAGLKEIARTGIEGVRVEVLAKNLCVTKGGFYRRFRDRAALLDAMLQHWSAGRIAAIEKQTSLDGATARERLKALIALYSERMNTEGMAVELAIRQWARSDELAANAVASVDAARLKNVGHLYRATGLAAEEADAQAFLFYCFVFGQSLLFLERGQRKRAQLVAKSAETLLREL</sequence>
<dbReference type="InterPro" id="IPR009057">
    <property type="entry name" value="Homeodomain-like_sf"/>
</dbReference>
<comment type="caution">
    <text evidence="6">The sequence shown here is derived from an EMBL/GenBank/DDBJ whole genome shotgun (WGS) entry which is preliminary data.</text>
</comment>
<evidence type="ECO:0000256" key="2">
    <source>
        <dbReference type="ARBA" id="ARBA00023125"/>
    </source>
</evidence>
<gene>
    <name evidence="6" type="ORF">HCN58_11565</name>
</gene>
<dbReference type="PROSITE" id="PS50977">
    <property type="entry name" value="HTH_TETR_2"/>
    <property type="match status" value="1"/>
</dbReference>
<feature type="domain" description="HTH tetR-type" evidence="5">
    <location>
        <begin position="17"/>
        <end position="77"/>
    </location>
</feature>